<dbReference type="AlphaFoldDB" id="A0A6P8ANI8"/>
<feature type="region of interest" description="Disordered" evidence="1">
    <location>
        <begin position="37"/>
        <end position="139"/>
    </location>
</feature>
<evidence type="ECO:0000259" key="2">
    <source>
        <dbReference type="Pfam" id="PF00814"/>
    </source>
</evidence>
<evidence type="ECO:0000313" key="3">
    <source>
        <dbReference type="Proteomes" id="UP000515153"/>
    </source>
</evidence>
<dbReference type="Gene3D" id="3.30.420.40">
    <property type="match status" value="2"/>
</dbReference>
<dbReference type="SUPFAM" id="SSF53067">
    <property type="entry name" value="Actin-like ATPase domain"/>
    <property type="match status" value="2"/>
</dbReference>
<dbReference type="PROSITE" id="PS01016">
    <property type="entry name" value="GLYCOPROTEASE"/>
    <property type="match status" value="1"/>
</dbReference>
<feature type="domain" description="Gcp-like" evidence="2">
    <location>
        <begin position="560"/>
        <end position="616"/>
    </location>
</feature>
<feature type="domain" description="Gcp-like" evidence="2">
    <location>
        <begin position="248"/>
        <end position="302"/>
    </location>
</feature>
<protein>
    <recommendedName>
        <fullName evidence="2">Gcp-like domain-containing protein</fullName>
    </recommendedName>
</protein>
<dbReference type="GO" id="GO:0005739">
    <property type="term" value="C:mitochondrion"/>
    <property type="evidence" value="ECO:0007669"/>
    <property type="project" value="TreeGrafter"/>
</dbReference>
<keyword evidence="3" id="KW-1185">Reference proteome</keyword>
<dbReference type="GO" id="GO:0072670">
    <property type="term" value="P:mitochondrial tRNA threonylcarbamoyladenosine modification"/>
    <property type="evidence" value="ECO:0007669"/>
    <property type="project" value="TreeGrafter"/>
</dbReference>
<dbReference type="InterPro" id="IPR043129">
    <property type="entry name" value="ATPase_NBD"/>
</dbReference>
<proteinExistence type="predicted"/>
<dbReference type="GeneID" id="41966607"/>
<feature type="compositionally biased region" description="Low complexity" evidence="1">
    <location>
        <begin position="39"/>
        <end position="56"/>
    </location>
</feature>
<feature type="compositionally biased region" description="Low complexity" evidence="1">
    <location>
        <begin position="64"/>
        <end position="74"/>
    </location>
</feature>
<organism evidence="3 4">
    <name type="scientific">Pyricularia grisea</name>
    <name type="common">Crabgrass-specific blast fungus</name>
    <name type="synonym">Magnaporthe grisea</name>
    <dbReference type="NCBI Taxonomy" id="148305"/>
    <lineage>
        <taxon>Eukaryota</taxon>
        <taxon>Fungi</taxon>
        <taxon>Dikarya</taxon>
        <taxon>Ascomycota</taxon>
        <taxon>Pezizomycotina</taxon>
        <taxon>Sordariomycetes</taxon>
        <taxon>Sordariomycetidae</taxon>
        <taxon>Magnaporthales</taxon>
        <taxon>Pyriculariaceae</taxon>
        <taxon>Pyricularia</taxon>
    </lineage>
</organism>
<reference evidence="4" key="2">
    <citation type="submission" date="2019-10" db="EMBL/GenBank/DDBJ databases">
        <authorList>
            <consortium name="NCBI Genome Project"/>
        </authorList>
    </citation>
    <scope>NUCLEOTIDE SEQUENCE</scope>
    <source>
        <strain evidence="4">NI907</strain>
    </source>
</reference>
<evidence type="ECO:0000313" key="4">
    <source>
        <dbReference type="RefSeq" id="XP_030976448.1"/>
    </source>
</evidence>
<feature type="compositionally biased region" description="Basic and acidic residues" evidence="1">
    <location>
        <begin position="76"/>
        <end position="104"/>
    </location>
</feature>
<gene>
    <name evidence="4" type="ORF">PgNI_11738</name>
</gene>
<accession>A0A6P8ANI8</accession>
<reference evidence="3 4" key="1">
    <citation type="journal article" date="2019" name="Mol. Biol. Evol.">
        <title>Blast fungal genomes show frequent chromosomal changes, gene gains and losses, and effector gene turnover.</title>
        <authorList>
            <person name="Gomez Luciano L.B."/>
            <person name="Jason Tsai I."/>
            <person name="Chuma I."/>
            <person name="Tosa Y."/>
            <person name="Chen Y.H."/>
            <person name="Li J.Y."/>
            <person name="Li M.Y."/>
            <person name="Jade Lu M.Y."/>
            <person name="Nakayashiki H."/>
            <person name="Li W.H."/>
        </authorList>
    </citation>
    <scope>NUCLEOTIDE SEQUENCE [LARGE SCALE GENOMIC DNA]</scope>
    <source>
        <strain evidence="3 4">NI907</strain>
    </source>
</reference>
<dbReference type="InterPro" id="IPR000905">
    <property type="entry name" value="Gcp-like_dom"/>
</dbReference>
<dbReference type="Proteomes" id="UP000515153">
    <property type="component" value="Chromosome V"/>
</dbReference>
<evidence type="ECO:0000256" key="1">
    <source>
        <dbReference type="SAM" id="MobiDB-lite"/>
    </source>
</evidence>
<dbReference type="RefSeq" id="XP_030976448.1">
    <property type="nucleotide sequence ID" value="XM_031131702.1"/>
</dbReference>
<dbReference type="Pfam" id="PF00814">
    <property type="entry name" value="TsaD"/>
    <property type="match status" value="2"/>
</dbReference>
<name>A0A6P8ANI8_PYRGI</name>
<dbReference type="PANTHER" id="PTHR11735:SF6">
    <property type="entry name" value="TRNA N6-ADENOSINE THREONYLCARBAMOYLTRANSFERASE, MITOCHONDRIAL"/>
    <property type="match status" value="1"/>
</dbReference>
<dbReference type="PANTHER" id="PTHR11735">
    <property type="entry name" value="TRNA N6-ADENOSINE THREONYLCARBAMOYLTRANSFERASE"/>
    <property type="match status" value="1"/>
</dbReference>
<reference evidence="4" key="3">
    <citation type="submission" date="2025-08" db="UniProtKB">
        <authorList>
            <consortium name="RefSeq"/>
        </authorList>
    </citation>
    <scope>IDENTIFICATION</scope>
    <source>
        <strain evidence="4">NI907</strain>
    </source>
</reference>
<sequence length="674" mass="73978">MNAFRMLPRLRPVLICHGHRRLLDVATRSRQPARFAFVGSSAPSEPGASESSSNPESSDRDNNKPIGPKPGSKKPGSKEPDSKEPESKKSSRKKLDSNDRDSKKAGTKTPARKRSGSIKPSSIRPGGDEPGSKKPISKDYRINSRGTLLTLAIETSCDDTCVALLEKERGLGGGARVLFHQRQTADNSKYGGINPLPTVESHNSKLAKLIDNALCALPQVVAPDNPSAAWAISSGSKFNGDSPSRLPDFVSVTRGPGITMALSAGLSTAKGLATAWKVPLVGVHHMQAHLLTPRLMSALQKPFFDFEKEFARNHPYAARIGPKTEQMKAAESGTAVSKPDPTQHWAGEENVTWPRFSFSTLLVSGGHTMLVHSRDLVTHRTLAEVEGFAAGDALDKCARAILPADYHGKTSSFARLLDEFVFQTRIPFRDLYAPPSNRAEEVATVAPRRHMFEIPGAQRSAVDILPDDKDDPRYPWALSTPLAGSSQRKFAFGGILEQVLRIVKEREAAGGMDDQERRVLGFETMRVMFEHLGSRSLVAMEHWRTSRPTIKPIPKEVIALPPNERKFRLMLGGGVASNKFLRYVLRSMAEARGFREVHVIGPPAEMCTDNAAMIAWAGMEMYEAGYTTDLSVLPRRKWPLDNDKDGGILGGPDDCWIHPKEPIETEFLYDEDTA</sequence>
<feature type="compositionally biased region" description="Basic and acidic residues" evidence="1">
    <location>
        <begin position="126"/>
        <end position="139"/>
    </location>
</feature>
<dbReference type="KEGG" id="pgri:PgNI_11738"/>
<dbReference type="InterPro" id="IPR017860">
    <property type="entry name" value="Peptidase_M22_CS"/>
</dbReference>